<dbReference type="InterPro" id="IPR008969">
    <property type="entry name" value="CarboxyPept-like_regulatory"/>
</dbReference>
<dbReference type="Gene3D" id="2.40.170.20">
    <property type="entry name" value="TonB-dependent receptor, beta-barrel domain"/>
    <property type="match status" value="1"/>
</dbReference>
<evidence type="ECO:0000256" key="1">
    <source>
        <dbReference type="ARBA" id="ARBA00004571"/>
    </source>
</evidence>
<keyword evidence="2" id="KW-0813">Transport</keyword>
<evidence type="ECO:0000256" key="5">
    <source>
        <dbReference type="ARBA" id="ARBA00023136"/>
    </source>
</evidence>
<accession>A0ABS9SJG4</accession>
<dbReference type="Pfam" id="PF25183">
    <property type="entry name" value="OMP_b-brl_4"/>
    <property type="match status" value="1"/>
</dbReference>
<evidence type="ECO:0000256" key="3">
    <source>
        <dbReference type="ARBA" id="ARBA00022452"/>
    </source>
</evidence>
<keyword evidence="6" id="KW-0998">Cell outer membrane</keyword>
<organism evidence="10 11">
    <name type="scientific">Niabella ginsengisoli</name>
    <dbReference type="NCBI Taxonomy" id="522298"/>
    <lineage>
        <taxon>Bacteria</taxon>
        <taxon>Pseudomonadati</taxon>
        <taxon>Bacteroidota</taxon>
        <taxon>Chitinophagia</taxon>
        <taxon>Chitinophagales</taxon>
        <taxon>Chitinophagaceae</taxon>
        <taxon>Niabella</taxon>
    </lineage>
</organism>
<name>A0ABS9SJG4_9BACT</name>
<evidence type="ECO:0000256" key="7">
    <source>
        <dbReference type="SAM" id="MobiDB-lite"/>
    </source>
</evidence>
<evidence type="ECO:0000313" key="10">
    <source>
        <dbReference type="EMBL" id="MCH5598446.1"/>
    </source>
</evidence>
<evidence type="ECO:0000259" key="9">
    <source>
        <dbReference type="Pfam" id="PF25183"/>
    </source>
</evidence>
<dbReference type="SUPFAM" id="SSF56935">
    <property type="entry name" value="Porins"/>
    <property type="match status" value="1"/>
</dbReference>
<feature type="signal peptide" evidence="8">
    <location>
        <begin position="1"/>
        <end position="21"/>
    </location>
</feature>
<proteinExistence type="predicted"/>
<keyword evidence="5" id="KW-0472">Membrane</keyword>
<dbReference type="PANTHER" id="PTHR30069">
    <property type="entry name" value="TONB-DEPENDENT OUTER MEMBRANE RECEPTOR"/>
    <property type="match status" value="1"/>
</dbReference>
<evidence type="ECO:0000256" key="4">
    <source>
        <dbReference type="ARBA" id="ARBA00022692"/>
    </source>
</evidence>
<feature type="chain" id="PRO_5047017631" evidence="8">
    <location>
        <begin position="22"/>
        <end position="1081"/>
    </location>
</feature>
<evidence type="ECO:0000256" key="2">
    <source>
        <dbReference type="ARBA" id="ARBA00022448"/>
    </source>
</evidence>
<feature type="domain" description="TonB-dependent transporter Oar-like beta-barrel" evidence="9">
    <location>
        <begin position="231"/>
        <end position="1023"/>
    </location>
</feature>
<dbReference type="InterPro" id="IPR036942">
    <property type="entry name" value="Beta-barrel_TonB_sf"/>
</dbReference>
<protein>
    <submittedName>
        <fullName evidence="10">Carboxypeptidase regulatory-like domain-containing protein</fullName>
    </submittedName>
</protein>
<dbReference type="InterPro" id="IPR057601">
    <property type="entry name" value="Oar-like_b-barrel"/>
</dbReference>
<evidence type="ECO:0000313" key="11">
    <source>
        <dbReference type="Proteomes" id="UP001202248"/>
    </source>
</evidence>
<evidence type="ECO:0000256" key="8">
    <source>
        <dbReference type="SAM" id="SignalP"/>
    </source>
</evidence>
<dbReference type="InterPro" id="IPR039426">
    <property type="entry name" value="TonB-dep_rcpt-like"/>
</dbReference>
<dbReference type="PANTHER" id="PTHR30069:SF46">
    <property type="entry name" value="OAR PROTEIN"/>
    <property type="match status" value="1"/>
</dbReference>
<dbReference type="SUPFAM" id="SSF49464">
    <property type="entry name" value="Carboxypeptidase regulatory domain-like"/>
    <property type="match status" value="1"/>
</dbReference>
<reference evidence="10 11" key="1">
    <citation type="submission" date="2022-02" db="EMBL/GenBank/DDBJ databases">
        <authorList>
            <person name="Min J."/>
        </authorList>
    </citation>
    <scope>NUCLEOTIDE SEQUENCE [LARGE SCALE GENOMIC DNA]</scope>
    <source>
        <strain evidence="10 11">GR10-1</strain>
    </source>
</reference>
<dbReference type="Proteomes" id="UP001202248">
    <property type="component" value="Unassembled WGS sequence"/>
</dbReference>
<feature type="compositionally biased region" description="Gly residues" evidence="7">
    <location>
        <begin position="399"/>
        <end position="408"/>
    </location>
</feature>
<keyword evidence="3" id="KW-1134">Transmembrane beta strand</keyword>
<keyword evidence="11" id="KW-1185">Reference proteome</keyword>
<sequence length="1081" mass="119032">MLKKLLFFIALTIFSTAIVNAQVTTSSASGTVKGLNNEVLLGATVILTHTPTGTVYSAITKSGGSFNIQNLNPGGPYTLEVTNVGYESYKLTDINIPLGEVYQADVNLSNASQELSEVVVSATGRNQRIGAATNISRTEIVNLPNINRSLLDATKLTPQANGGSFLGMSNRFNNITVDGSVFNNNFGLGTNPLPGGASQPISIDAIDQIQVNLAPYDVRQAGFTGAGINAVTRRGTNEIFATVYDYYRNQSFNGKKVDGTDLADALKSSSNIFGASIGGPIIKNKLFFFLNGEIDRRTSPGQSWVPSKTTGDPNPNAVPNVLESDMIRLSDYLKSEYGYDPGSYSGYDFSTRNTKFLARIDWNINEDNRFSIRYNQSETSDDVLINASSGPNPRISNGRRGGSSGGLGFSNSNYKQNNNVYSIVGELNSKFSSSVSNQFLASYTKVHDFRATPGQQFPFVDIMRDANNVLLSFGSELYSYQNYVKNNTVNIADNLTWNLGKHSFLAGASFDYMTFENSFANFGGQSYYRYASLQDFLDNNAPSVFAITYSNEDRTDVQAASANFAQLGFYLQDVFTVNDRLKLTYGARFDLPFYPGDKVSNDSLYAIPLHDPSGNEFRADVGVWPKARLLVSPRVGFTYTAGEDRSWIVRGGTGIFTGRIPFVWLVNQSSDNGVLNTQATYTAPNANMNDYLFNPDRTAHAPATLPPSVGIIPGSYYSVTAPDFKIPQIWRSNLAVDKNLGNGFIATIEGLFSKTINGVYHYNANLGDVKGPRTGFGDDDRNTYNSSYSSKVGQVFVMDNTSKGSSFALTGQLAKRFSKNWQASVAYTYANAKDISPNNGDRSQSSWTQNPIISNPNDPEIGFSAYNVPHRVNAYASYRVEYANKNLATTVSLFYSGASQERYLYRYGGDVNSDGATNDLFFVPESRDGLEQQFTTLTLRNAAGAVTATYTPIEQADAFWSFIENDKQLKNRKGEYVDRYDALLPWVNQLDFRLLQDIAPTIGNKKHTLQISVDIKNLLNMFNNGWGNRYTYNYGSFADQGILGVSSGKYTYNPSTAKPVYSKYYDFASTWNMQLGIRYIF</sequence>
<gene>
    <name evidence="10" type="ORF">MKP09_11260</name>
</gene>
<feature type="region of interest" description="Disordered" evidence="7">
    <location>
        <begin position="299"/>
        <end position="319"/>
    </location>
</feature>
<dbReference type="Pfam" id="PF13620">
    <property type="entry name" value="CarboxypepD_reg"/>
    <property type="match status" value="1"/>
</dbReference>
<dbReference type="Gene3D" id="2.60.40.1120">
    <property type="entry name" value="Carboxypeptidase-like, regulatory domain"/>
    <property type="match status" value="1"/>
</dbReference>
<keyword evidence="8" id="KW-0732">Signal</keyword>
<feature type="compositionally biased region" description="Polar residues" evidence="7">
    <location>
        <begin position="299"/>
        <end position="313"/>
    </location>
</feature>
<dbReference type="EMBL" id="JAKWBL010000002">
    <property type="protein sequence ID" value="MCH5598446.1"/>
    <property type="molecule type" value="Genomic_DNA"/>
</dbReference>
<comment type="caution">
    <text evidence="10">The sequence shown here is derived from an EMBL/GenBank/DDBJ whole genome shotgun (WGS) entry which is preliminary data.</text>
</comment>
<evidence type="ECO:0000256" key="6">
    <source>
        <dbReference type="ARBA" id="ARBA00023237"/>
    </source>
</evidence>
<feature type="region of interest" description="Disordered" evidence="7">
    <location>
        <begin position="385"/>
        <end position="410"/>
    </location>
</feature>
<dbReference type="RefSeq" id="WP_240829939.1">
    <property type="nucleotide sequence ID" value="NZ_JAKWBL010000002.1"/>
</dbReference>
<comment type="subcellular location">
    <subcellularLocation>
        <location evidence="1">Cell outer membrane</location>
        <topology evidence="1">Multi-pass membrane protein</topology>
    </subcellularLocation>
</comment>
<keyword evidence="4" id="KW-0812">Transmembrane</keyword>